<dbReference type="EMBL" id="CACVBS010000064">
    <property type="protein sequence ID" value="CAA7267886.1"/>
    <property type="molecule type" value="Genomic_DNA"/>
</dbReference>
<dbReference type="PROSITE" id="PS51450">
    <property type="entry name" value="LRR"/>
    <property type="match status" value="2"/>
</dbReference>
<feature type="compositionally biased region" description="Low complexity" evidence="3">
    <location>
        <begin position="335"/>
        <end position="345"/>
    </location>
</feature>
<dbReference type="AlphaFoldDB" id="A0A8S0WX16"/>
<dbReference type="Pfam" id="PF13855">
    <property type="entry name" value="LRR_8"/>
    <property type="match status" value="1"/>
</dbReference>
<evidence type="ECO:0000313" key="5">
    <source>
        <dbReference type="Proteomes" id="UP000467700"/>
    </source>
</evidence>
<dbReference type="PANTHER" id="PTHR24366:SF96">
    <property type="entry name" value="LEUCINE RICH REPEAT CONTAINING 53"/>
    <property type="match status" value="1"/>
</dbReference>
<dbReference type="InterPro" id="IPR019487">
    <property type="entry name" value="RAM_signalling_pathway_SOG2"/>
</dbReference>
<protein>
    <submittedName>
        <fullName evidence="4">Uncharacterized protein</fullName>
    </submittedName>
</protein>
<gene>
    <name evidence="4" type="ORF">AAE3_LOCUS10120</name>
</gene>
<feature type="region of interest" description="Disordered" evidence="3">
    <location>
        <begin position="291"/>
        <end position="412"/>
    </location>
</feature>
<name>A0A8S0WX16_CYCAE</name>
<accession>A0A8S0WX16</accession>
<sequence>MPTRDDEEPRLSPFPIPLSSAHISDAIDYSPDGGVTIYLCKLNISEIGPPEAEELAYGGQHGRQEADSIVQRLALKSNRIYSLPAEFALLSRLRYLNLRHNIFTEFPDVLIAMPALDTLDMSHNKIRRLPTYAGNLSRLKILCLSHNKIARLPTYLAQFRLLELFQVDRNPIEWPPPTVLESFGDLPDLKNGKDWIRKLQNWLDGEGSKGRDDYDDSGYGEQPERENERSYSSWRFPVRGPGLDPGLTPHARSFSIDSATSLSSILESSYEDDFIKQNGLSSAKIPNGASLNGGLKPSDIGDVHSATSGQHGHESMPVPDPMHLRTASHASSLRKPPSSSMGGKKSLPDLRSTPKDPAKRMPVVLERKSPFPPSANDKSSEDIPTSPTPLRQDSGSSSASFPSTYPEEYPSGNTRVLPLIAAERNSYFRRSSTIHTSYPLPKSLKILLECARSILFAMGQLYQTLEQYVQHGISNHLISSFKKILDPANVNMLHLIRSLDRFDDVSQKSTPSPAVCRGLVESCRDTVTVFRKGIGSLNMPTSTELSDDARYIRWLIIEVYATTAELSFAWQTMVPHVNTLKPYLYGTVFSQTTSYPFGADTLGSTSRSHPGQLAPSVRLRPIEGLPSGGRVRTSRRHAGSFSSKDVEIGKDLPSSDLPPNMMGGVATHTPTLRTPKRQATAPAPTSTPSSSIFPPQPSPLFGHANPFHLPQQSQGSFLDPPLISPSISQESPGIRPHAHKDVLQAIQGTIEVAPTVWDQIEEALSDTVTTNPELQESLELARSATKRLSDDIVAMSEGFSAADKRVLREDAHLFLKTLVQLSNMLKTKGNSHPVPSALSANMVKLTNSTEQFAVLLHVPSVSPYPPRSTSPTSNLKYAPYNASSHLMEDNQLPSSLSRSKSAQPILTNAKSSYSSPYESPRTTTPLSIKNTSVRRLRLAREASSDALDPG</sequence>
<dbReference type="SUPFAM" id="SSF52058">
    <property type="entry name" value="L domain-like"/>
    <property type="match status" value="1"/>
</dbReference>
<dbReference type="InterPro" id="IPR003591">
    <property type="entry name" value="Leu-rich_rpt_typical-subtyp"/>
</dbReference>
<evidence type="ECO:0000313" key="4">
    <source>
        <dbReference type="EMBL" id="CAA7267886.1"/>
    </source>
</evidence>
<proteinExistence type="predicted"/>
<keyword evidence="1" id="KW-0433">Leucine-rich repeat</keyword>
<keyword evidence="2" id="KW-0677">Repeat</keyword>
<dbReference type="InterPro" id="IPR001611">
    <property type="entry name" value="Leu-rich_rpt"/>
</dbReference>
<dbReference type="Pfam" id="PF10428">
    <property type="entry name" value="SOG2"/>
    <property type="match status" value="1"/>
</dbReference>
<feature type="region of interest" description="Disordered" evidence="3">
    <location>
        <begin position="207"/>
        <end position="237"/>
    </location>
</feature>
<feature type="compositionally biased region" description="Polar residues" evidence="3">
    <location>
        <begin position="382"/>
        <end position="403"/>
    </location>
</feature>
<keyword evidence="5" id="KW-1185">Reference proteome</keyword>
<feature type="compositionally biased region" description="Low complexity" evidence="3">
    <location>
        <begin position="679"/>
        <end position="692"/>
    </location>
</feature>
<dbReference type="OrthoDB" id="1394818at2759"/>
<dbReference type="Proteomes" id="UP000467700">
    <property type="component" value="Unassembled WGS sequence"/>
</dbReference>
<feature type="compositionally biased region" description="Polar residues" evidence="3">
    <location>
        <begin position="907"/>
        <end position="931"/>
    </location>
</feature>
<evidence type="ECO:0000256" key="1">
    <source>
        <dbReference type="ARBA" id="ARBA00022614"/>
    </source>
</evidence>
<dbReference type="SMART" id="SM00369">
    <property type="entry name" value="LRR_TYP"/>
    <property type="match status" value="3"/>
</dbReference>
<reference evidence="4 5" key="1">
    <citation type="submission" date="2020-01" db="EMBL/GenBank/DDBJ databases">
        <authorList>
            <person name="Gupta K D."/>
        </authorList>
    </citation>
    <scope>NUCLEOTIDE SEQUENCE [LARGE SCALE GENOMIC DNA]</scope>
</reference>
<comment type="caution">
    <text evidence="4">The sequence shown here is derived from an EMBL/GenBank/DDBJ whole genome shotgun (WGS) entry which is preliminary data.</text>
</comment>
<evidence type="ECO:0000256" key="3">
    <source>
        <dbReference type="SAM" id="MobiDB-lite"/>
    </source>
</evidence>
<evidence type="ECO:0000256" key="2">
    <source>
        <dbReference type="ARBA" id="ARBA00022737"/>
    </source>
</evidence>
<feature type="compositionally biased region" description="Basic and acidic residues" evidence="3">
    <location>
        <begin position="346"/>
        <end position="369"/>
    </location>
</feature>
<dbReference type="PANTHER" id="PTHR24366">
    <property type="entry name" value="IG(IMMUNOGLOBULIN) AND LRR(LEUCINE RICH REPEAT) DOMAINS"/>
    <property type="match status" value="1"/>
</dbReference>
<dbReference type="InterPro" id="IPR032675">
    <property type="entry name" value="LRR_dom_sf"/>
</dbReference>
<feature type="region of interest" description="Disordered" evidence="3">
    <location>
        <begin position="907"/>
        <end position="932"/>
    </location>
</feature>
<feature type="region of interest" description="Disordered" evidence="3">
    <location>
        <begin position="601"/>
        <end position="692"/>
    </location>
</feature>
<organism evidence="4 5">
    <name type="scientific">Cyclocybe aegerita</name>
    <name type="common">Black poplar mushroom</name>
    <name type="synonym">Agrocybe aegerita</name>
    <dbReference type="NCBI Taxonomy" id="1973307"/>
    <lineage>
        <taxon>Eukaryota</taxon>
        <taxon>Fungi</taxon>
        <taxon>Dikarya</taxon>
        <taxon>Basidiomycota</taxon>
        <taxon>Agaricomycotina</taxon>
        <taxon>Agaricomycetes</taxon>
        <taxon>Agaricomycetidae</taxon>
        <taxon>Agaricales</taxon>
        <taxon>Agaricineae</taxon>
        <taxon>Bolbitiaceae</taxon>
        <taxon>Cyclocybe</taxon>
    </lineage>
</organism>
<dbReference type="Gene3D" id="3.80.10.10">
    <property type="entry name" value="Ribonuclease Inhibitor"/>
    <property type="match status" value="1"/>
</dbReference>